<name>A0A6I3KS29_9NOCA</name>
<dbReference type="Pfam" id="PF24088">
    <property type="entry name" value="DUF7373"/>
    <property type="match status" value="1"/>
</dbReference>
<feature type="domain" description="DUF7373" evidence="2">
    <location>
        <begin position="279"/>
        <end position="409"/>
    </location>
</feature>
<proteinExistence type="predicted"/>
<feature type="domain" description="DUF7373" evidence="1">
    <location>
        <begin position="55"/>
        <end position="252"/>
    </location>
</feature>
<sequence>MISRRIRLGAIALAATALTGCGSHVGGTALPGEIDVRTLDVGNYVTEPLETRFHYYPSLHEGVVLAAMRLDGQVVTGPEVDPRFRYATGSKHFDTAAEAAGILATGSESVLRDNQMLFGFAASSADQPKPQYHDLPAGAGSILTFVMQFPDAAAASKAAADLERVDFQVAADANQTVSLAKYTDAHTHWRPGIPTMGSFLAHGSYVVNTFTTWKEPDLAELTDLTQKIYDAQVPLLDALKPVDREGILRLKWDPDGMLRQQLNPDGFGLPYFESEFSGGERGFLHRVNDQEHWRRVLADSGVDRFALSGFDFEGPSLLFRARDADAARTLWSAILGTAYPGAVDAPPKVPGARCGEGPVAYDVDGYVETKVKRYRCAIVYRRYVATVDSDQLADVYQRAAAQYALMANSTW</sequence>
<dbReference type="InterPro" id="IPR056463">
    <property type="entry name" value="DUF7373_C"/>
</dbReference>
<keyword evidence="4" id="KW-1185">Reference proteome</keyword>
<dbReference type="Proteomes" id="UP000432464">
    <property type="component" value="Unassembled WGS sequence"/>
</dbReference>
<protein>
    <submittedName>
        <fullName evidence="3">Uncharacterized protein</fullName>
    </submittedName>
</protein>
<evidence type="ECO:0000313" key="3">
    <source>
        <dbReference type="EMBL" id="MTE11618.1"/>
    </source>
</evidence>
<dbReference type="EMBL" id="WMBB01000001">
    <property type="protein sequence ID" value="MTE11618.1"/>
    <property type="molecule type" value="Genomic_DNA"/>
</dbReference>
<comment type="caution">
    <text evidence="3">The sequence shown here is derived from an EMBL/GenBank/DDBJ whole genome shotgun (WGS) entry which is preliminary data.</text>
</comment>
<gene>
    <name evidence="3" type="ORF">GLP40_02290</name>
</gene>
<evidence type="ECO:0000313" key="4">
    <source>
        <dbReference type="Proteomes" id="UP000432464"/>
    </source>
</evidence>
<dbReference type="RefSeq" id="WP_154786100.1">
    <property type="nucleotide sequence ID" value="NZ_WMBB01000001.1"/>
</dbReference>
<dbReference type="AlphaFoldDB" id="A0A6I3KS29"/>
<dbReference type="PROSITE" id="PS51257">
    <property type="entry name" value="PROKAR_LIPOPROTEIN"/>
    <property type="match status" value="1"/>
</dbReference>
<dbReference type="Pfam" id="PF24092">
    <property type="entry name" value="DUF7373_C"/>
    <property type="match status" value="1"/>
</dbReference>
<reference evidence="3 4" key="1">
    <citation type="submission" date="2019-11" db="EMBL/GenBank/DDBJ databases">
        <title>Nocardia sp. nov. CT2-14 isolated from soil.</title>
        <authorList>
            <person name="Kanchanasin P."/>
            <person name="Tanasupawat S."/>
            <person name="Yuki M."/>
            <person name="Kudo T."/>
        </authorList>
    </citation>
    <scope>NUCLEOTIDE SEQUENCE [LARGE SCALE GENOMIC DNA]</scope>
    <source>
        <strain evidence="3 4">CT2-14</strain>
    </source>
</reference>
<organism evidence="3 4">
    <name type="scientific">Nocardia aurantiaca</name>
    <dbReference type="NCBI Taxonomy" id="2675850"/>
    <lineage>
        <taxon>Bacteria</taxon>
        <taxon>Bacillati</taxon>
        <taxon>Actinomycetota</taxon>
        <taxon>Actinomycetes</taxon>
        <taxon>Mycobacteriales</taxon>
        <taxon>Nocardiaceae</taxon>
        <taxon>Nocardia</taxon>
    </lineage>
</organism>
<evidence type="ECO:0000259" key="2">
    <source>
        <dbReference type="Pfam" id="PF24092"/>
    </source>
</evidence>
<accession>A0A6I3KS29</accession>
<dbReference type="InterPro" id="IPR055797">
    <property type="entry name" value="DUF7373"/>
</dbReference>
<evidence type="ECO:0000259" key="1">
    <source>
        <dbReference type="Pfam" id="PF24088"/>
    </source>
</evidence>